<gene>
    <name evidence="2" type="ORF">ATO7_07342</name>
</gene>
<protein>
    <submittedName>
        <fullName evidence="2">MaoC-like dehydratase</fullName>
    </submittedName>
</protein>
<proteinExistence type="predicted"/>
<reference evidence="2 3" key="1">
    <citation type="submission" date="2013-04" db="EMBL/GenBank/DDBJ databases">
        <title>Oceanococcus atlanticus 22II-S10r2 Genome Sequencing.</title>
        <authorList>
            <person name="Lai Q."/>
            <person name="Li G."/>
            <person name="Shao Z."/>
        </authorList>
    </citation>
    <scope>NUCLEOTIDE SEQUENCE [LARGE SCALE GENOMIC DNA]</scope>
    <source>
        <strain evidence="2 3">22II-S10r2</strain>
    </source>
</reference>
<dbReference type="Proteomes" id="UP000192342">
    <property type="component" value="Unassembled WGS sequence"/>
</dbReference>
<dbReference type="PIRSF" id="PIRSF018072">
    <property type="entry name" value="UCP018072"/>
    <property type="match status" value="1"/>
</dbReference>
<evidence type="ECO:0000259" key="1">
    <source>
        <dbReference type="Pfam" id="PF13452"/>
    </source>
</evidence>
<organism evidence="2 3">
    <name type="scientific">Oceanococcus atlanticus</name>
    <dbReference type="NCBI Taxonomy" id="1317117"/>
    <lineage>
        <taxon>Bacteria</taxon>
        <taxon>Pseudomonadati</taxon>
        <taxon>Pseudomonadota</taxon>
        <taxon>Gammaproteobacteria</taxon>
        <taxon>Chromatiales</taxon>
        <taxon>Oceanococcaceae</taxon>
        <taxon>Oceanococcus</taxon>
    </lineage>
</organism>
<feature type="domain" description="FAS1-like dehydratase" evidence="1">
    <location>
        <begin position="6"/>
        <end position="137"/>
    </location>
</feature>
<dbReference type="STRING" id="1317117.ATO7_07342"/>
<dbReference type="RefSeq" id="WP_083561063.1">
    <property type="nucleotide sequence ID" value="NZ_AQQV01000002.1"/>
</dbReference>
<keyword evidence="3" id="KW-1185">Reference proteome</keyword>
<dbReference type="InterPro" id="IPR039569">
    <property type="entry name" value="FAS1-like_DH_region"/>
</dbReference>
<dbReference type="AlphaFoldDB" id="A0A1Y1SCV2"/>
<accession>A0A1Y1SCV2</accession>
<dbReference type="SUPFAM" id="SSF54637">
    <property type="entry name" value="Thioesterase/thiol ester dehydrase-isomerase"/>
    <property type="match status" value="1"/>
</dbReference>
<dbReference type="InterPro" id="IPR029069">
    <property type="entry name" value="HotDog_dom_sf"/>
</dbReference>
<dbReference type="Pfam" id="PF13452">
    <property type="entry name" value="FAS1_DH_region"/>
    <property type="match status" value="1"/>
</dbReference>
<dbReference type="InterPro" id="IPR016709">
    <property type="entry name" value="HadA-like"/>
</dbReference>
<evidence type="ECO:0000313" key="3">
    <source>
        <dbReference type="Proteomes" id="UP000192342"/>
    </source>
</evidence>
<sequence>MIEDHWVGHELPPERFVVEAGRLKLFANVIGETRKEYRCAEEAKVQGYRDIPALPTFLFAAEMESGNLFKLLGQMGVPVTSILHGEQRFDYYDTACAGDVLLVKSKVTDLATKKGGHMQLMHMQTHIARENGQPIQDNTSVIVVRHTHGTDQ</sequence>
<dbReference type="Gene3D" id="3.10.129.10">
    <property type="entry name" value="Hotdog Thioesterase"/>
    <property type="match status" value="1"/>
</dbReference>
<dbReference type="OrthoDB" id="3182121at2"/>
<name>A0A1Y1SCV2_9GAMM</name>
<comment type="caution">
    <text evidence="2">The sequence shown here is derived from an EMBL/GenBank/DDBJ whole genome shotgun (WGS) entry which is preliminary data.</text>
</comment>
<evidence type="ECO:0000313" key="2">
    <source>
        <dbReference type="EMBL" id="ORE86835.1"/>
    </source>
</evidence>
<dbReference type="EMBL" id="AQQV01000002">
    <property type="protein sequence ID" value="ORE86835.1"/>
    <property type="molecule type" value="Genomic_DNA"/>
</dbReference>